<dbReference type="InterPro" id="IPR036249">
    <property type="entry name" value="Thioredoxin-like_sf"/>
</dbReference>
<evidence type="ECO:0000256" key="1">
    <source>
        <dbReference type="ARBA" id="ARBA00022448"/>
    </source>
</evidence>
<evidence type="ECO:0000313" key="5">
    <source>
        <dbReference type="EMBL" id="ALU30352.1"/>
    </source>
</evidence>
<dbReference type="Gene3D" id="3.40.30.10">
    <property type="entry name" value="Glutaredoxin"/>
    <property type="match status" value="1"/>
</dbReference>
<dbReference type="PROSITE" id="PS51352">
    <property type="entry name" value="THIOREDOXIN_2"/>
    <property type="match status" value="1"/>
</dbReference>
<dbReference type="RefSeq" id="WP_011278308.1">
    <property type="nucleotide sequence ID" value="NZ_BHWZ01000003.1"/>
</dbReference>
<reference evidence="7 8" key="1">
    <citation type="submission" date="2015-12" db="EMBL/GenBank/DDBJ databases">
        <title>A stable core within a dynamic pangenome in Sulfolobus acidocaldarius.</title>
        <authorList>
            <person name="Anderson R."/>
            <person name="Kouris A."/>
            <person name="Seward C."/>
            <person name="Campbell K."/>
            <person name="Whitaker R."/>
        </authorList>
    </citation>
    <scope>NUCLEOTIDE SEQUENCE [LARGE SCALE GENOMIC DNA]</scope>
    <source>
        <strain evidence="5 8">GG12-C01-09</strain>
        <strain evidence="6 7">NG05B_CO5_07</strain>
    </source>
</reference>
<evidence type="ECO:0000313" key="7">
    <source>
        <dbReference type="Proteomes" id="UP000060043"/>
    </source>
</evidence>
<protein>
    <submittedName>
        <fullName evidence="6">Thioredoxin</fullName>
    </submittedName>
</protein>
<gene>
    <name evidence="5" type="ORF">ATY89_10625</name>
    <name evidence="6" type="ORF">ATZ20_02180</name>
</gene>
<keyword evidence="3" id="KW-1015">Disulfide bond</keyword>
<dbReference type="SUPFAM" id="SSF52833">
    <property type="entry name" value="Thioredoxin-like"/>
    <property type="match status" value="1"/>
</dbReference>
<dbReference type="AlphaFoldDB" id="A0A0U3FTD3"/>
<evidence type="ECO:0000313" key="8">
    <source>
        <dbReference type="Proteomes" id="UP000065473"/>
    </source>
</evidence>
<dbReference type="PaxDb" id="1435377-SUSAZ_07055"/>
<evidence type="ECO:0000256" key="2">
    <source>
        <dbReference type="ARBA" id="ARBA00022982"/>
    </source>
</evidence>
<accession>A0A0U3FTD3</accession>
<feature type="domain" description="Thioredoxin" evidence="4">
    <location>
        <begin position="21"/>
        <end position="140"/>
    </location>
</feature>
<dbReference type="STRING" id="1435377.SUSAZ_07055"/>
<dbReference type="CDD" id="cd02947">
    <property type="entry name" value="TRX_family"/>
    <property type="match status" value="1"/>
</dbReference>
<sequence length="141" mass="15981">MYIVNKMDENELNQLINDISRKLEEKAKNMIQTEDPTVQINDGNIDEIISKNNVVFVDCWAPWCGPCHLYEPVFKRVALKYKGKAVFGRLNVDDNANSADKFGVLNIPTTLIFVGGKLVDQVVGAVEEEILEEYVKKYVSN</sequence>
<dbReference type="Proteomes" id="UP000065473">
    <property type="component" value="Chromosome"/>
</dbReference>
<keyword evidence="1" id="KW-0813">Transport</keyword>
<dbReference type="PANTHER" id="PTHR45663">
    <property type="entry name" value="GEO12009P1"/>
    <property type="match status" value="1"/>
</dbReference>
<dbReference type="GO" id="GO:0005737">
    <property type="term" value="C:cytoplasm"/>
    <property type="evidence" value="ECO:0007669"/>
    <property type="project" value="TreeGrafter"/>
</dbReference>
<dbReference type="PROSITE" id="PS00194">
    <property type="entry name" value="THIOREDOXIN_1"/>
    <property type="match status" value="1"/>
</dbReference>
<organism evidence="6 7">
    <name type="scientific">Sulfolobus acidocaldarius</name>
    <dbReference type="NCBI Taxonomy" id="2285"/>
    <lineage>
        <taxon>Archaea</taxon>
        <taxon>Thermoproteota</taxon>
        <taxon>Thermoprotei</taxon>
        <taxon>Sulfolobales</taxon>
        <taxon>Sulfolobaceae</taxon>
        <taxon>Sulfolobus</taxon>
    </lineage>
</organism>
<dbReference type="OMA" id="HIHYVTD"/>
<dbReference type="InterPro" id="IPR017937">
    <property type="entry name" value="Thioredoxin_CS"/>
</dbReference>
<dbReference type="PANTHER" id="PTHR45663:SF11">
    <property type="entry name" value="GEO12009P1"/>
    <property type="match status" value="1"/>
</dbReference>
<dbReference type="Proteomes" id="UP000060043">
    <property type="component" value="Chromosome"/>
</dbReference>
<name>A0A0U3FTD3_9CREN</name>
<dbReference type="InterPro" id="IPR013766">
    <property type="entry name" value="Thioredoxin_domain"/>
</dbReference>
<evidence type="ECO:0000313" key="6">
    <source>
        <dbReference type="EMBL" id="ALU31070.1"/>
    </source>
</evidence>
<dbReference type="Pfam" id="PF00085">
    <property type="entry name" value="Thioredoxin"/>
    <property type="match status" value="1"/>
</dbReference>
<keyword evidence="2" id="KW-0249">Electron transport</keyword>
<dbReference type="OrthoDB" id="35385at2157"/>
<dbReference type="GeneID" id="14551980"/>
<dbReference type="EMBL" id="CP013694">
    <property type="protein sequence ID" value="ALU30352.1"/>
    <property type="molecule type" value="Genomic_DNA"/>
</dbReference>
<dbReference type="EMBL" id="CP013695">
    <property type="protein sequence ID" value="ALU31070.1"/>
    <property type="molecule type" value="Genomic_DNA"/>
</dbReference>
<evidence type="ECO:0000256" key="3">
    <source>
        <dbReference type="ARBA" id="ARBA00023157"/>
    </source>
</evidence>
<evidence type="ECO:0000259" key="4">
    <source>
        <dbReference type="PROSITE" id="PS51352"/>
    </source>
</evidence>
<proteinExistence type="predicted"/>
<dbReference type="GO" id="GO:0015035">
    <property type="term" value="F:protein-disulfide reductase activity"/>
    <property type="evidence" value="ECO:0007669"/>
    <property type="project" value="TreeGrafter"/>
</dbReference>